<protein>
    <recommendedName>
        <fullName evidence="9">CDP-glycerol:poly(Glycerophosphate) glycerophosphotransferase</fullName>
    </recommendedName>
</protein>
<keyword evidence="6" id="KW-0472">Membrane</keyword>
<evidence type="ECO:0000256" key="4">
    <source>
        <dbReference type="ARBA" id="ARBA00022679"/>
    </source>
</evidence>
<gene>
    <name evidence="7" type="ORF">G5B17_17775</name>
</gene>
<dbReference type="InterPro" id="IPR007554">
    <property type="entry name" value="Glycerophosphate_synth"/>
</dbReference>
<evidence type="ECO:0000256" key="2">
    <source>
        <dbReference type="ARBA" id="ARBA00010488"/>
    </source>
</evidence>
<reference evidence="7 8" key="1">
    <citation type="journal article" date="2020" name="Cell Host Microbe">
        <title>Functional and Genomic Variation between Human-Derived Isolates of Lachnospiraceae Reveals Inter- and Intra-Species Diversity.</title>
        <authorList>
            <person name="Sorbara M.T."/>
            <person name="Littmann E.R."/>
            <person name="Fontana E."/>
            <person name="Moody T.U."/>
            <person name="Kohout C.E."/>
            <person name="Gjonbalaj M."/>
            <person name="Eaton V."/>
            <person name="Seok R."/>
            <person name="Leiner I.M."/>
            <person name="Pamer E.G."/>
        </authorList>
    </citation>
    <scope>NUCLEOTIDE SEQUENCE [LARGE SCALE GENOMIC DNA]</scope>
    <source>
        <strain evidence="7 8">MSK.17.74</strain>
    </source>
</reference>
<dbReference type="InterPro" id="IPR051612">
    <property type="entry name" value="Teichoic_Acid_Biosynth"/>
</dbReference>
<dbReference type="RefSeq" id="WP_173770281.1">
    <property type="nucleotide sequence ID" value="NZ_JAAITS010000065.1"/>
</dbReference>
<comment type="similarity">
    <text evidence="2">Belongs to the CDP-glycerol glycerophosphotransferase family.</text>
</comment>
<dbReference type="PANTHER" id="PTHR37316:SF3">
    <property type="entry name" value="TEICHOIC ACID GLYCEROL-PHOSPHATE TRANSFERASE"/>
    <property type="match status" value="1"/>
</dbReference>
<keyword evidence="5" id="KW-0777">Teichoic acid biosynthesis</keyword>
<dbReference type="PANTHER" id="PTHR37316">
    <property type="entry name" value="TEICHOIC ACID GLYCEROL-PHOSPHATE PRIMASE"/>
    <property type="match status" value="1"/>
</dbReference>
<dbReference type="InterPro" id="IPR043148">
    <property type="entry name" value="TagF_C"/>
</dbReference>
<organism evidence="7 8">
    <name type="scientific">Blautia faecis</name>
    <dbReference type="NCBI Taxonomy" id="871665"/>
    <lineage>
        <taxon>Bacteria</taxon>
        <taxon>Bacillati</taxon>
        <taxon>Bacillota</taxon>
        <taxon>Clostridia</taxon>
        <taxon>Lachnospirales</taxon>
        <taxon>Lachnospiraceae</taxon>
        <taxon>Blautia</taxon>
    </lineage>
</organism>
<dbReference type="Proteomes" id="UP001644719">
    <property type="component" value="Unassembled WGS sequence"/>
</dbReference>
<evidence type="ECO:0000256" key="6">
    <source>
        <dbReference type="ARBA" id="ARBA00023136"/>
    </source>
</evidence>
<evidence type="ECO:0000313" key="8">
    <source>
        <dbReference type="Proteomes" id="UP001644719"/>
    </source>
</evidence>
<name>A0ABX2HAJ8_9FIRM</name>
<dbReference type="EMBL" id="JAAITS010000065">
    <property type="protein sequence ID" value="NSG87209.1"/>
    <property type="molecule type" value="Genomic_DNA"/>
</dbReference>
<comment type="caution">
    <text evidence="7">The sequence shown here is derived from an EMBL/GenBank/DDBJ whole genome shotgun (WGS) entry which is preliminary data.</text>
</comment>
<keyword evidence="3" id="KW-1003">Cell membrane</keyword>
<accession>A0ABX2HAJ8</accession>
<dbReference type="GeneID" id="69515139"/>
<evidence type="ECO:0000256" key="1">
    <source>
        <dbReference type="ARBA" id="ARBA00004202"/>
    </source>
</evidence>
<dbReference type="Gene3D" id="3.40.50.12580">
    <property type="match status" value="1"/>
</dbReference>
<proteinExistence type="inferred from homology"/>
<evidence type="ECO:0000313" key="7">
    <source>
        <dbReference type="EMBL" id="NSG87209.1"/>
    </source>
</evidence>
<evidence type="ECO:0000256" key="5">
    <source>
        <dbReference type="ARBA" id="ARBA00022944"/>
    </source>
</evidence>
<dbReference type="Gene3D" id="3.40.50.11820">
    <property type="match status" value="1"/>
</dbReference>
<keyword evidence="4" id="KW-0808">Transferase</keyword>
<comment type="subcellular location">
    <subcellularLocation>
        <location evidence="1">Cell membrane</location>
        <topology evidence="1">Peripheral membrane protein</topology>
    </subcellularLocation>
</comment>
<keyword evidence="8" id="KW-1185">Reference proteome</keyword>
<dbReference type="Pfam" id="PF04464">
    <property type="entry name" value="Glyphos_transf"/>
    <property type="match status" value="1"/>
</dbReference>
<dbReference type="InterPro" id="IPR043149">
    <property type="entry name" value="TagF_N"/>
</dbReference>
<sequence length="424" mass="49201">MTKDSLKRKIKEEGLAGSVLYYLGRFCSKAELALVGKWFGNHGKLRQNCIVLKNRTMQDMTDNPRAFYEYLIQNKINENHQIIWMVSDKKKCEKLKYKNVKFVTAENKYGWSSPLAYYYGAVAGFFFYTNNTAYLNFYHCKGQITVNMWHGCGYKDAAKDNKPPAGKSMMHFDHAMVPGPVFVETKSRYWNCEKEKILALGYPRYDWMLHPSVSRGEALEKLFSHKDMKTVIWMPTFRKSEVLISAENEIELPFQLPALESEAELKALDIHLRECGIFLIIKKHPLQSGWSLDEGAYTNIRYVTEEMLQKSGIQLYELVGLMDGLISDYSSIAVDYMLLDRPLGYVLTDLESYRNTRGFVFENPEAYMPGEKIYNLEDLKDYFSHIAVGEDPFKEERRRLLPAMHTMPKKSGYCEALAEYLNIK</sequence>
<evidence type="ECO:0000256" key="3">
    <source>
        <dbReference type="ARBA" id="ARBA00022475"/>
    </source>
</evidence>
<evidence type="ECO:0008006" key="9">
    <source>
        <dbReference type="Google" id="ProtNLM"/>
    </source>
</evidence>